<reference evidence="1" key="1">
    <citation type="submission" date="2019-08" db="EMBL/GenBank/DDBJ databases">
        <authorList>
            <person name="Kucharzyk K."/>
            <person name="Murdoch R.W."/>
            <person name="Higgins S."/>
            <person name="Loffler F."/>
        </authorList>
    </citation>
    <scope>NUCLEOTIDE SEQUENCE</scope>
</reference>
<proteinExistence type="predicted"/>
<accession>A0A645DRE8</accession>
<protein>
    <submittedName>
        <fullName evidence="1">Uncharacterized protein</fullName>
    </submittedName>
</protein>
<evidence type="ECO:0000313" key="1">
    <source>
        <dbReference type="EMBL" id="MPM91283.1"/>
    </source>
</evidence>
<name>A0A645DRE8_9ZZZZ</name>
<organism evidence="1">
    <name type="scientific">bioreactor metagenome</name>
    <dbReference type="NCBI Taxonomy" id="1076179"/>
    <lineage>
        <taxon>unclassified sequences</taxon>
        <taxon>metagenomes</taxon>
        <taxon>ecological metagenomes</taxon>
    </lineage>
</organism>
<comment type="caution">
    <text evidence="1">The sequence shown here is derived from an EMBL/GenBank/DDBJ whole genome shotgun (WGS) entry which is preliminary data.</text>
</comment>
<gene>
    <name evidence="1" type="ORF">SDC9_138411</name>
</gene>
<sequence length="156" mass="18935">MKSKWPEIKEKIYLIERWCREGLTEKDIVSKLPVSMSTFEEYKKKYSELSGALKKNKEIADYQVEDSLYDKCLGKYVEEDRAFKCKEVYYNKTGKRCEREKVVVVKVQVYQPPDTMAMAIWLNNRNPDKWRRNANKERLDYEKFKHQKEQDEKDNW</sequence>
<dbReference type="EMBL" id="VSSQ01038368">
    <property type="protein sequence ID" value="MPM91283.1"/>
    <property type="molecule type" value="Genomic_DNA"/>
</dbReference>
<dbReference type="AlphaFoldDB" id="A0A645DRE8"/>